<proteinExistence type="predicted"/>
<dbReference type="AlphaFoldDB" id="A8ZR64"/>
<dbReference type="EMBL" id="CP000856">
    <property type="protein sequence ID" value="ABW34973.1"/>
    <property type="molecule type" value="Genomic_DNA"/>
</dbReference>
<reference evidence="1" key="1">
    <citation type="submission" date="2007-10" db="EMBL/GenBank/DDBJ databases">
        <title>Complete sequence of Plasmid2 pDGEO02 of Deinococcus geothermalis DSM 11300.</title>
        <authorList>
            <consortium name="US DOE Joint Genome Institute"/>
            <person name="Copeland A."/>
            <person name="Lucas S."/>
            <person name="Lapidus A."/>
            <person name="Barry K."/>
            <person name="Detter J.C."/>
            <person name="Glavina del Rio T."/>
            <person name="Hammon N."/>
            <person name="Israni S."/>
            <person name="Dalin E."/>
            <person name="Tice H."/>
            <person name="Pitluck S."/>
            <person name="Brettin T."/>
            <person name="Bruce D."/>
            <person name="Han C."/>
            <person name="Tapia R."/>
            <person name="Saunders E."/>
            <person name="Gilna P."/>
            <person name="Schmutz J."/>
            <person name="Larimer F."/>
            <person name="Land M."/>
            <person name="Hauser L."/>
            <person name="Kyrpides N."/>
            <person name="Kim E."/>
            <person name="Daly M.J."/>
            <person name="Fredrickson J.K."/>
            <person name="Makarova K.S."/>
            <person name="Gaidamakova E.K."/>
            <person name="Zhai M."/>
            <person name="Richardson P."/>
        </authorList>
    </citation>
    <scope>NUCLEOTIDE SEQUENCE [LARGE SCALE GENOMIC DNA]</scope>
    <source>
        <strain evidence="1">DSM 11300</strain>
        <plasmid evidence="1">pDGEO02</plasmid>
    </source>
</reference>
<keyword evidence="2" id="KW-1185">Reference proteome</keyword>
<evidence type="ECO:0000313" key="1">
    <source>
        <dbReference type="EMBL" id="ABW34973.1"/>
    </source>
</evidence>
<organism evidence="1 2">
    <name type="scientific">Deinococcus geothermalis (strain DSM 11300 / CIP 105573 / AG-3a)</name>
    <dbReference type="NCBI Taxonomy" id="319795"/>
    <lineage>
        <taxon>Bacteria</taxon>
        <taxon>Thermotogati</taxon>
        <taxon>Deinococcota</taxon>
        <taxon>Deinococci</taxon>
        <taxon>Deinococcales</taxon>
        <taxon>Deinococcaceae</taxon>
        <taxon>Deinococcus</taxon>
    </lineage>
</organism>
<sequence length="425" mass="47655">MTAVHFDRILEKPVAIPVDQWTLELTVEEDRPLSPLEEAILRLADAGVRRLERFAELLGIDQRLVASGIGQLRLKNALLADQSAYSVSETGKRFLQANLQRTLRRVTARVHHDPYGEKFSWPSEDNEGDEAAGLWKLPAPPEWRKESVADSQAELQQLLNHGGLPEDQVTEYNPQVAERTLVVNVAPGSIRRIYLPGTLIVSLNKLTCEAKFELFKEDNLLDQSATAIIQDLWKNGTEVLPLISIGQHAPAIQRILDRMISLHTGAEAIKQEDASKGVTLAYKAVEQARNEVLMFESFSEGLELLTLLQRHLTQRPDLRAVVLLTSSPTGEAPSHQTTQRLQQMATIENLKGRFYWAPLDDLHAHAVFKDGDWAVVSTPEMVRNPSRVNVGFPYVRRSFNAKPDTVNSIRQDLMAVIRNLPAQRG</sequence>
<name>A8ZR64_DEIGD</name>
<geneLocation type="plasmid" evidence="1 2">
    <name>pDGEO02</name>
</geneLocation>
<dbReference type="Proteomes" id="UP000002431">
    <property type="component" value="Plasmid pDGEO02"/>
</dbReference>
<keyword evidence="1" id="KW-0614">Plasmid</keyword>
<dbReference type="RefSeq" id="WP_012173406.1">
    <property type="nucleotide sequence ID" value="NC_009939.1"/>
</dbReference>
<dbReference type="HOGENOM" id="CLU_645159_0_0_0"/>
<accession>A8ZR64</accession>
<dbReference type="KEGG" id="dge:Dgeo_2930"/>
<gene>
    <name evidence="1" type="ORF">Dgeo_2930</name>
</gene>
<evidence type="ECO:0000313" key="2">
    <source>
        <dbReference type="Proteomes" id="UP000002431"/>
    </source>
</evidence>
<protein>
    <submittedName>
        <fullName evidence="1">Uncharacterized protein</fullName>
    </submittedName>
</protein>